<organism evidence="1">
    <name type="scientific">Athelia psychrophila</name>
    <dbReference type="NCBI Taxonomy" id="1759441"/>
    <lineage>
        <taxon>Eukaryota</taxon>
        <taxon>Fungi</taxon>
        <taxon>Dikarya</taxon>
        <taxon>Basidiomycota</taxon>
        <taxon>Agaricomycotina</taxon>
        <taxon>Agaricomycetes</taxon>
        <taxon>Agaricomycetidae</taxon>
        <taxon>Atheliales</taxon>
        <taxon>Atheliaceae</taxon>
        <taxon>Athelia</taxon>
    </lineage>
</organism>
<dbReference type="OrthoDB" id="3270804at2759"/>
<accession>A0A166TJA8</accession>
<dbReference type="AlphaFoldDB" id="A0A166TJA8"/>
<evidence type="ECO:0000313" key="1">
    <source>
        <dbReference type="EMBL" id="KZP30674.1"/>
    </source>
</evidence>
<dbReference type="EMBL" id="KV417492">
    <property type="protein sequence ID" value="KZP30674.1"/>
    <property type="molecule type" value="Genomic_DNA"/>
</dbReference>
<reference evidence="1" key="1">
    <citation type="journal article" date="2016" name="Mol. Biol. Evol.">
        <title>Comparative Genomics of Early-Diverging Mushroom-Forming Fungi Provides Insights into the Origins of Lignocellulose Decay Capabilities.</title>
        <authorList>
            <person name="Nagy L.G."/>
            <person name="Riley R."/>
            <person name="Tritt A."/>
            <person name="Adam C."/>
            <person name="Daum C."/>
            <person name="Floudas D."/>
            <person name="Sun H."/>
            <person name="Yadav J.S."/>
            <person name="Pangilinan J."/>
            <person name="Larsson K.H."/>
            <person name="Matsuura K."/>
            <person name="Barry K."/>
            <person name="Labutti K."/>
            <person name="Kuo R."/>
            <person name="Ohm R.A."/>
            <person name="Bhattacharya S.S."/>
            <person name="Shirouzu T."/>
            <person name="Yoshinaga Y."/>
            <person name="Martin F.M."/>
            <person name="Grigoriev I.V."/>
            <person name="Hibbett D.S."/>
        </authorList>
    </citation>
    <scope>NUCLEOTIDE SEQUENCE [LARGE SCALE GENOMIC DNA]</scope>
    <source>
        <strain evidence="1">CBS 109695</strain>
    </source>
</reference>
<proteinExistence type="predicted"/>
<name>A0A166TJA8_9AGAM</name>
<protein>
    <submittedName>
        <fullName evidence="1">Uncharacterized protein</fullName>
    </submittedName>
</protein>
<gene>
    <name evidence="1" type="ORF">FIBSPDRAFT_945608</name>
</gene>
<sequence>MDNLPEGVDLADDLTILMTTAMAVGASSSEVVQTTRTIHCPDGHVIVTCTKIAFVFHHPCAESPYRPPHGSTLDDTTRALLRGEWPFDYSPPHSPANCIHHLSPISISTSSSRSSSPPAYVNDRDPLDLQAITIANQLNYDEATPEARRCRRAQRRAIPPADRWYTVTHGRCVGVVQGVHTARDFTHSVSGAVLVHYPSQELAEAAFDVALRAGHVEVL</sequence>